<dbReference type="InterPro" id="IPR018767">
    <property type="entry name" value="Brl1/Brr6_dom"/>
</dbReference>
<dbReference type="PANTHER" id="PTHR28136">
    <property type="entry name" value="NUCLEUS EXPORT PROTEIN BRR6"/>
    <property type="match status" value="1"/>
</dbReference>
<proteinExistence type="predicted"/>
<comment type="caution">
    <text evidence="3">The sequence shown here is derived from an EMBL/GenBank/DDBJ whole genome shotgun (WGS) entry which is preliminary data.</text>
</comment>
<dbReference type="GO" id="GO:0031965">
    <property type="term" value="C:nuclear membrane"/>
    <property type="evidence" value="ECO:0007669"/>
    <property type="project" value="InterPro"/>
</dbReference>
<keyword evidence="4" id="KW-1185">Reference proteome</keyword>
<evidence type="ECO:0000259" key="2">
    <source>
        <dbReference type="SMART" id="SM01042"/>
    </source>
</evidence>
<accession>A0A9W8JPB3</accession>
<keyword evidence="1" id="KW-0812">Transmembrane</keyword>
<gene>
    <name evidence="3" type="ORF">H1R20_g600</name>
</gene>
<evidence type="ECO:0000256" key="1">
    <source>
        <dbReference type="SAM" id="Phobius"/>
    </source>
</evidence>
<dbReference type="EMBL" id="JANBPK010000051">
    <property type="protein sequence ID" value="KAJ2936494.1"/>
    <property type="molecule type" value="Genomic_DNA"/>
</dbReference>
<dbReference type="SMART" id="SM01042">
    <property type="entry name" value="Brr6_like_C_C"/>
    <property type="match status" value="1"/>
</dbReference>
<keyword evidence="1" id="KW-1133">Transmembrane helix</keyword>
<sequence length="187" mass="20894">MPNHSKYKGLGQGLRPDTRIQEHRRLTWSFRAPGTSGVQFTYSESTADNFQTILVRVIQIAFLAAMVYFTAAAISTMQSDIRMARLEQTSKQSFEISLCQRHFISNMCGTSVQAPALDDRCKQWGLCMQSNQEAANTLALVAEYVADVIDAFVHRMSFRSLAFIMASLIGAAQPVFIVKLLSSLKFL</sequence>
<feature type="non-terminal residue" evidence="3">
    <location>
        <position position="187"/>
    </location>
</feature>
<feature type="transmembrane region" description="Helical" evidence="1">
    <location>
        <begin position="53"/>
        <end position="75"/>
    </location>
</feature>
<evidence type="ECO:0000313" key="4">
    <source>
        <dbReference type="Proteomes" id="UP001140091"/>
    </source>
</evidence>
<dbReference type="OrthoDB" id="2838446at2759"/>
<dbReference type="GO" id="GO:0006998">
    <property type="term" value="P:nuclear envelope organization"/>
    <property type="evidence" value="ECO:0007669"/>
    <property type="project" value="InterPro"/>
</dbReference>
<dbReference type="AlphaFoldDB" id="A0A9W8JPB3"/>
<name>A0A9W8JPB3_9AGAR</name>
<organism evidence="3 4">
    <name type="scientific">Candolleomyces eurysporus</name>
    <dbReference type="NCBI Taxonomy" id="2828524"/>
    <lineage>
        <taxon>Eukaryota</taxon>
        <taxon>Fungi</taxon>
        <taxon>Dikarya</taxon>
        <taxon>Basidiomycota</taxon>
        <taxon>Agaricomycotina</taxon>
        <taxon>Agaricomycetes</taxon>
        <taxon>Agaricomycetidae</taxon>
        <taxon>Agaricales</taxon>
        <taxon>Agaricineae</taxon>
        <taxon>Psathyrellaceae</taxon>
        <taxon>Candolleomyces</taxon>
    </lineage>
</organism>
<reference evidence="3" key="1">
    <citation type="submission" date="2022-06" db="EMBL/GenBank/DDBJ databases">
        <title>Genome Sequence of Candolleomyces eurysporus.</title>
        <authorList>
            <person name="Buettner E."/>
        </authorList>
    </citation>
    <scope>NUCLEOTIDE SEQUENCE</scope>
    <source>
        <strain evidence="3">VTCC 930004</strain>
    </source>
</reference>
<dbReference type="Pfam" id="PF10104">
    <property type="entry name" value="Brr6_like_C_C"/>
    <property type="match status" value="1"/>
</dbReference>
<dbReference type="GO" id="GO:0055088">
    <property type="term" value="P:lipid homeostasis"/>
    <property type="evidence" value="ECO:0007669"/>
    <property type="project" value="InterPro"/>
</dbReference>
<feature type="transmembrane region" description="Helical" evidence="1">
    <location>
        <begin position="161"/>
        <end position="181"/>
    </location>
</feature>
<keyword evidence="1" id="KW-0472">Membrane</keyword>
<dbReference type="PANTHER" id="PTHR28136:SF5">
    <property type="entry name" value="NUCLEUS EXPORT PROTEIN BRR6"/>
    <property type="match status" value="1"/>
</dbReference>
<evidence type="ECO:0000313" key="3">
    <source>
        <dbReference type="EMBL" id="KAJ2936494.1"/>
    </source>
</evidence>
<feature type="domain" description="Brl1/Brr6" evidence="2">
    <location>
        <begin position="54"/>
        <end position="185"/>
    </location>
</feature>
<protein>
    <recommendedName>
        <fullName evidence="2">Brl1/Brr6 domain-containing protein</fullName>
    </recommendedName>
</protein>
<dbReference type="Proteomes" id="UP001140091">
    <property type="component" value="Unassembled WGS sequence"/>
</dbReference>
<dbReference type="InterPro" id="IPR040202">
    <property type="entry name" value="Brl1/Brr6"/>
</dbReference>